<gene>
    <name evidence="1" type="ORF">PVK06_001807</name>
</gene>
<dbReference type="EMBL" id="JARKNE010000001">
    <property type="protein sequence ID" value="KAK5845613.1"/>
    <property type="molecule type" value="Genomic_DNA"/>
</dbReference>
<name>A0ABR0R2Z2_GOSAR</name>
<reference evidence="1 2" key="1">
    <citation type="submission" date="2023-03" db="EMBL/GenBank/DDBJ databases">
        <title>WGS of Gossypium arboreum.</title>
        <authorList>
            <person name="Yu D."/>
        </authorList>
    </citation>
    <scope>NUCLEOTIDE SEQUENCE [LARGE SCALE GENOMIC DNA]</scope>
    <source>
        <tissue evidence="1">Leaf</tissue>
    </source>
</reference>
<evidence type="ECO:0000313" key="1">
    <source>
        <dbReference type="EMBL" id="KAK5845613.1"/>
    </source>
</evidence>
<keyword evidence="2" id="KW-1185">Reference proteome</keyword>
<sequence length="132" mass="15099">MIQVSSQQNIEAKLDFLCFKSRDKSFIVSRHLNIEAEEPEFTLSWKDRLLGCVEGGSLNKDKDEIEFMDGDIIRSLVNGIPTISFFERTYSSVVKVWSRLPGLPGFLYKRRILEEIGGMIGKVAKLDFNTYS</sequence>
<comment type="caution">
    <text evidence="1">The sequence shown here is derived from an EMBL/GenBank/DDBJ whole genome shotgun (WGS) entry which is preliminary data.</text>
</comment>
<organism evidence="1 2">
    <name type="scientific">Gossypium arboreum</name>
    <name type="common">Tree cotton</name>
    <name type="synonym">Gossypium nanking</name>
    <dbReference type="NCBI Taxonomy" id="29729"/>
    <lineage>
        <taxon>Eukaryota</taxon>
        <taxon>Viridiplantae</taxon>
        <taxon>Streptophyta</taxon>
        <taxon>Embryophyta</taxon>
        <taxon>Tracheophyta</taxon>
        <taxon>Spermatophyta</taxon>
        <taxon>Magnoliopsida</taxon>
        <taxon>eudicotyledons</taxon>
        <taxon>Gunneridae</taxon>
        <taxon>Pentapetalae</taxon>
        <taxon>rosids</taxon>
        <taxon>malvids</taxon>
        <taxon>Malvales</taxon>
        <taxon>Malvaceae</taxon>
        <taxon>Malvoideae</taxon>
        <taxon>Gossypium</taxon>
    </lineage>
</organism>
<dbReference type="Proteomes" id="UP001358586">
    <property type="component" value="Chromosome 1"/>
</dbReference>
<accession>A0ABR0R2Z2</accession>
<evidence type="ECO:0000313" key="2">
    <source>
        <dbReference type="Proteomes" id="UP001358586"/>
    </source>
</evidence>
<proteinExistence type="predicted"/>
<evidence type="ECO:0008006" key="3">
    <source>
        <dbReference type="Google" id="ProtNLM"/>
    </source>
</evidence>
<protein>
    <recommendedName>
        <fullName evidence="3">DUF4283 domain-containing protein</fullName>
    </recommendedName>
</protein>